<evidence type="ECO:0000313" key="4">
    <source>
        <dbReference type="Proteomes" id="UP001501442"/>
    </source>
</evidence>
<keyword evidence="4" id="KW-1185">Reference proteome</keyword>
<dbReference type="SUPFAM" id="SSF68906">
    <property type="entry name" value="SAP domain"/>
    <property type="match status" value="1"/>
</dbReference>
<dbReference type="RefSeq" id="WP_345432085.1">
    <property type="nucleotide sequence ID" value="NZ_BAABHK010000004.1"/>
</dbReference>
<gene>
    <name evidence="3" type="ORF">GCM10023196_036960</name>
</gene>
<dbReference type="EMBL" id="BAABHK010000004">
    <property type="protein sequence ID" value="GAA4626885.1"/>
    <property type="molecule type" value="Genomic_DNA"/>
</dbReference>
<feature type="region of interest" description="Disordered" evidence="1">
    <location>
        <begin position="1"/>
        <end position="29"/>
    </location>
</feature>
<organism evidence="3 4">
    <name type="scientific">Actinoallomurus vinaceus</name>
    <dbReference type="NCBI Taxonomy" id="1080074"/>
    <lineage>
        <taxon>Bacteria</taxon>
        <taxon>Bacillati</taxon>
        <taxon>Actinomycetota</taxon>
        <taxon>Actinomycetes</taxon>
        <taxon>Streptosporangiales</taxon>
        <taxon>Thermomonosporaceae</taxon>
        <taxon>Actinoallomurus</taxon>
    </lineage>
</organism>
<dbReference type="Gene3D" id="1.10.720.30">
    <property type="entry name" value="SAP domain"/>
    <property type="match status" value="1"/>
</dbReference>
<dbReference type="PROSITE" id="PS50800">
    <property type="entry name" value="SAP"/>
    <property type="match status" value="1"/>
</dbReference>
<feature type="compositionally biased region" description="Polar residues" evidence="1">
    <location>
        <begin position="134"/>
        <end position="143"/>
    </location>
</feature>
<feature type="domain" description="SAP" evidence="2">
    <location>
        <begin position="153"/>
        <end position="187"/>
    </location>
</feature>
<feature type="region of interest" description="Disordered" evidence="1">
    <location>
        <begin position="166"/>
        <end position="189"/>
    </location>
</feature>
<dbReference type="InterPro" id="IPR036361">
    <property type="entry name" value="SAP_dom_sf"/>
</dbReference>
<dbReference type="Pfam" id="PF02037">
    <property type="entry name" value="SAP"/>
    <property type="match status" value="1"/>
</dbReference>
<comment type="caution">
    <text evidence="3">The sequence shown here is derived from an EMBL/GenBank/DDBJ whole genome shotgun (WGS) entry which is preliminary data.</text>
</comment>
<proteinExistence type="predicted"/>
<feature type="compositionally biased region" description="Basic and acidic residues" evidence="1">
    <location>
        <begin position="77"/>
        <end position="96"/>
    </location>
</feature>
<reference evidence="4" key="1">
    <citation type="journal article" date="2019" name="Int. J. Syst. Evol. Microbiol.">
        <title>The Global Catalogue of Microorganisms (GCM) 10K type strain sequencing project: providing services to taxonomists for standard genome sequencing and annotation.</title>
        <authorList>
            <consortium name="The Broad Institute Genomics Platform"/>
            <consortium name="The Broad Institute Genome Sequencing Center for Infectious Disease"/>
            <person name="Wu L."/>
            <person name="Ma J."/>
        </authorList>
    </citation>
    <scope>NUCLEOTIDE SEQUENCE [LARGE SCALE GENOMIC DNA]</scope>
    <source>
        <strain evidence="4">JCM 17939</strain>
    </source>
</reference>
<protein>
    <recommendedName>
        <fullName evidence="2">SAP domain-containing protein</fullName>
    </recommendedName>
</protein>
<evidence type="ECO:0000259" key="2">
    <source>
        <dbReference type="PROSITE" id="PS50800"/>
    </source>
</evidence>
<dbReference type="InterPro" id="IPR003034">
    <property type="entry name" value="SAP_dom"/>
</dbReference>
<feature type="region of interest" description="Disordered" evidence="1">
    <location>
        <begin position="77"/>
        <end position="143"/>
    </location>
</feature>
<sequence>MTVYARSDVSGVSIPPELGGCGEHHRRPVKDGTPLKLFALACPPCERALAGNPQWSAHRWEIPLTPDEEREAEALERQSERLLQQERNEAARERSRQIAALNNGGGQDDEEVVVVGGQAPAPLPESGGDPAPPSSGQDQTSLQLAAEDDAVDLSTLTINQLRVKAREAGVGQGGSKKDLIERIRKASGS</sequence>
<dbReference type="Proteomes" id="UP001501442">
    <property type="component" value="Unassembled WGS sequence"/>
</dbReference>
<evidence type="ECO:0000256" key="1">
    <source>
        <dbReference type="SAM" id="MobiDB-lite"/>
    </source>
</evidence>
<name>A0ABP8U990_9ACTN</name>
<feature type="compositionally biased region" description="Basic and acidic residues" evidence="1">
    <location>
        <begin position="175"/>
        <end position="189"/>
    </location>
</feature>
<accession>A0ABP8U990</accession>
<evidence type="ECO:0000313" key="3">
    <source>
        <dbReference type="EMBL" id="GAA4626885.1"/>
    </source>
</evidence>